<evidence type="ECO:0000256" key="1">
    <source>
        <dbReference type="SAM" id="MobiDB-lite"/>
    </source>
</evidence>
<name>A0A238HCG5_9BURK</name>
<evidence type="ECO:0000313" key="2">
    <source>
        <dbReference type="EMBL" id="SMG02577.1"/>
    </source>
</evidence>
<sequence>MKFEWGRMRTQMKDEGERRATACDGGKGKRAGIGRRSAFCDFAGFAALRLYGFAALRLRGFTV</sequence>
<organism evidence="2 3">
    <name type="scientific">Burkholderia singularis</name>
    <dbReference type="NCBI Taxonomy" id="1503053"/>
    <lineage>
        <taxon>Bacteria</taxon>
        <taxon>Pseudomonadati</taxon>
        <taxon>Pseudomonadota</taxon>
        <taxon>Betaproteobacteria</taxon>
        <taxon>Burkholderiales</taxon>
        <taxon>Burkholderiaceae</taxon>
        <taxon>Burkholderia</taxon>
        <taxon>pseudomallei group</taxon>
    </lineage>
</organism>
<protein>
    <submittedName>
        <fullName evidence="2">Uncharacterized protein</fullName>
    </submittedName>
</protein>
<accession>A0A238HCG5</accession>
<dbReference type="Proteomes" id="UP000198460">
    <property type="component" value="Unassembled WGS sequence"/>
</dbReference>
<evidence type="ECO:0000313" key="3">
    <source>
        <dbReference type="Proteomes" id="UP000198460"/>
    </source>
</evidence>
<dbReference type="EMBL" id="FXAN01000106">
    <property type="protein sequence ID" value="SMG02577.1"/>
    <property type="molecule type" value="Genomic_DNA"/>
</dbReference>
<reference evidence="2 3" key="1">
    <citation type="submission" date="2017-04" db="EMBL/GenBank/DDBJ databases">
        <authorList>
            <person name="Afonso C.L."/>
            <person name="Miller P.J."/>
            <person name="Scott M.A."/>
            <person name="Spackman E."/>
            <person name="Goraichik I."/>
            <person name="Dimitrov K.M."/>
            <person name="Suarez D.L."/>
            <person name="Swayne D.E."/>
        </authorList>
    </citation>
    <scope>NUCLEOTIDE SEQUENCE [LARGE SCALE GENOMIC DNA]</scope>
    <source>
        <strain evidence="2">LMG 28154</strain>
    </source>
</reference>
<feature type="compositionally biased region" description="Basic and acidic residues" evidence="1">
    <location>
        <begin position="1"/>
        <end position="21"/>
    </location>
</feature>
<dbReference type="AlphaFoldDB" id="A0A238HCG5"/>
<gene>
    <name evidence="2" type="ORF">BSIN_1019</name>
</gene>
<proteinExistence type="predicted"/>
<feature type="region of interest" description="Disordered" evidence="1">
    <location>
        <begin position="1"/>
        <end position="30"/>
    </location>
</feature>